<dbReference type="InterPro" id="IPR003152">
    <property type="entry name" value="FATC_dom"/>
</dbReference>
<dbReference type="GO" id="GO:0031932">
    <property type="term" value="C:TORC2 complex"/>
    <property type="evidence" value="ECO:0007669"/>
    <property type="project" value="TreeGrafter"/>
</dbReference>
<evidence type="ECO:0000259" key="2">
    <source>
        <dbReference type="PROSITE" id="PS51190"/>
    </source>
</evidence>
<name>A0A1Q3E277_LENED</name>
<evidence type="ECO:0000313" key="3">
    <source>
        <dbReference type="EMBL" id="GAW01271.1"/>
    </source>
</evidence>
<dbReference type="GO" id="GO:0038202">
    <property type="term" value="P:TORC1 signaling"/>
    <property type="evidence" value="ECO:0007669"/>
    <property type="project" value="TreeGrafter"/>
</dbReference>
<dbReference type="InterPro" id="IPR011009">
    <property type="entry name" value="Kinase-like_dom_sf"/>
</dbReference>
<dbReference type="InterPro" id="IPR050517">
    <property type="entry name" value="DDR_Repair_Kinase"/>
</dbReference>
<evidence type="ECO:0000313" key="4">
    <source>
        <dbReference type="Proteomes" id="UP000188533"/>
    </source>
</evidence>
<proteinExistence type="predicted"/>
<dbReference type="PROSITE" id="PS51190">
    <property type="entry name" value="FATC"/>
    <property type="match status" value="1"/>
</dbReference>
<reference evidence="3 4" key="2">
    <citation type="submission" date="2017-02" db="EMBL/GenBank/DDBJ databases">
        <title>A genome survey and senescence transcriptome analysis in Lentinula edodes.</title>
        <authorList>
            <person name="Sakamoto Y."/>
            <person name="Nakade K."/>
            <person name="Sato S."/>
            <person name="Yoshida Y."/>
            <person name="Miyazaki K."/>
            <person name="Natsume S."/>
            <person name="Konno N."/>
        </authorList>
    </citation>
    <scope>NUCLEOTIDE SEQUENCE [LARGE SCALE GENOMIC DNA]</scope>
    <source>
        <strain evidence="3 4">NBRC 111202</strain>
    </source>
</reference>
<dbReference type="SUPFAM" id="SSF56112">
    <property type="entry name" value="Protein kinase-like (PK-like)"/>
    <property type="match status" value="1"/>
</dbReference>
<dbReference type="SMART" id="SM01343">
    <property type="entry name" value="FATC"/>
    <property type="match status" value="1"/>
</dbReference>
<dbReference type="EMBL" id="BDGU01000055">
    <property type="protein sequence ID" value="GAW01271.1"/>
    <property type="molecule type" value="Genomic_DNA"/>
</dbReference>
<protein>
    <submittedName>
        <fullName evidence="3">Atypical PIKK FRAP protein kinase</fullName>
    </submittedName>
</protein>
<feature type="domain" description="PI3K/PI4K catalytic" evidence="1">
    <location>
        <begin position="1"/>
        <end position="88"/>
    </location>
</feature>
<evidence type="ECO:0000259" key="1">
    <source>
        <dbReference type="PROSITE" id="PS50290"/>
    </source>
</evidence>
<dbReference type="GO" id="GO:0031931">
    <property type="term" value="C:TORC1 complex"/>
    <property type="evidence" value="ECO:0007669"/>
    <property type="project" value="TreeGrafter"/>
</dbReference>
<dbReference type="PANTHER" id="PTHR11139">
    <property type="entry name" value="ATAXIA TELANGIECTASIA MUTATED ATM -RELATED"/>
    <property type="match status" value="1"/>
</dbReference>
<dbReference type="GO" id="GO:0016242">
    <property type="term" value="P:negative regulation of macroautophagy"/>
    <property type="evidence" value="ECO:0007669"/>
    <property type="project" value="TreeGrafter"/>
</dbReference>
<keyword evidence="4" id="KW-1185">Reference proteome</keyword>
<dbReference type="InterPro" id="IPR000403">
    <property type="entry name" value="PI3/4_kinase_cat_dom"/>
</dbReference>
<dbReference type="GO" id="GO:0004674">
    <property type="term" value="F:protein serine/threonine kinase activity"/>
    <property type="evidence" value="ECO:0007669"/>
    <property type="project" value="TreeGrafter"/>
</dbReference>
<organism evidence="3 4">
    <name type="scientific">Lentinula edodes</name>
    <name type="common">Shiitake mushroom</name>
    <name type="synonym">Lentinus edodes</name>
    <dbReference type="NCBI Taxonomy" id="5353"/>
    <lineage>
        <taxon>Eukaryota</taxon>
        <taxon>Fungi</taxon>
        <taxon>Dikarya</taxon>
        <taxon>Basidiomycota</taxon>
        <taxon>Agaricomycotina</taxon>
        <taxon>Agaricomycetes</taxon>
        <taxon>Agaricomycetidae</taxon>
        <taxon>Agaricales</taxon>
        <taxon>Marasmiineae</taxon>
        <taxon>Omphalotaceae</taxon>
        <taxon>Lentinula</taxon>
    </lineage>
</organism>
<dbReference type="Gene3D" id="1.10.1070.11">
    <property type="entry name" value="Phosphatidylinositol 3-/4-kinase, catalytic domain"/>
    <property type="match status" value="1"/>
</dbReference>
<dbReference type="STRING" id="5353.A0A1Q3E277"/>
<keyword evidence="3" id="KW-0418">Kinase</keyword>
<dbReference type="Proteomes" id="UP000188533">
    <property type="component" value="Unassembled WGS sequence"/>
</dbReference>
<dbReference type="Pfam" id="PF00454">
    <property type="entry name" value="PI3_PI4_kinase"/>
    <property type="match status" value="1"/>
</dbReference>
<gene>
    <name evidence="3" type="ORF">LENED_002856</name>
</gene>
<dbReference type="AlphaFoldDB" id="A0A1Q3E277"/>
<dbReference type="GO" id="GO:0005634">
    <property type="term" value="C:nucleus"/>
    <property type="evidence" value="ECO:0007669"/>
    <property type="project" value="TreeGrafter"/>
</dbReference>
<dbReference type="PROSITE" id="PS50290">
    <property type="entry name" value="PI3_4_KINASE_3"/>
    <property type="match status" value="1"/>
</dbReference>
<dbReference type="InterPro" id="IPR036940">
    <property type="entry name" value="PI3/4_kinase_cat_sf"/>
</dbReference>
<dbReference type="PANTHER" id="PTHR11139:SF9">
    <property type="entry name" value="SERINE_THREONINE-PROTEIN KINASE MTOR"/>
    <property type="match status" value="1"/>
</dbReference>
<comment type="caution">
    <text evidence="3">The sequence shown here is derived from an EMBL/GenBank/DDBJ whole genome shotgun (WGS) entry which is preliminary data.</text>
</comment>
<dbReference type="GO" id="GO:0005737">
    <property type="term" value="C:cytoplasm"/>
    <property type="evidence" value="ECO:0007669"/>
    <property type="project" value="TreeGrafter"/>
</dbReference>
<dbReference type="Pfam" id="PF02260">
    <property type="entry name" value="FATC"/>
    <property type="match status" value="1"/>
</dbReference>
<keyword evidence="3" id="KW-0808">Transferase</keyword>
<sequence length="168" mass="19093">MLTQAMEVSGIEGSFRNTCEITMKVLRDNKESLMAVLEAFVYDPLISWRLMQTDEGRRIEDPDNPAELVRAAAHPQGPIRRKFRADENDIFGEVDQVIGSTLAGEQVVREVRNDRAVAVYERVQKKLTGRDFNPEESLSVKSQVDKLINQATSLENLCQLFSGWCAFW</sequence>
<feature type="domain" description="FATC" evidence="2">
    <location>
        <begin position="136"/>
        <end position="168"/>
    </location>
</feature>
<accession>A0A1Q3E277</accession>
<reference evidence="3 4" key="1">
    <citation type="submission" date="2016-08" db="EMBL/GenBank/DDBJ databases">
        <authorList>
            <consortium name="Lentinula edodes genome sequencing consortium"/>
            <person name="Sakamoto Y."/>
            <person name="Nakade K."/>
            <person name="Sato S."/>
            <person name="Yoshida Y."/>
            <person name="Miyazaki K."/>
            <person name="Natsume S."/>
            <person name="Konno N."/>
        </authorList>
    </citation>
    <scope>NUCLEOTIDE SEQUENCE [LARGE SCALE GENOMIC DNA]</scope>
    <source>
        <strain evidence="3 4">NBRC 111202</strain>
    </source>
</reference>